<proteinExistence type="inferred from homology"/>
<dbReference type="EMBL" id="JAMSLR010000001">
    <property type="protein sequence ID" value="MCM8747943.1"/>
    <property type="molecule type" value="Genomic_DNA"/>
</dbReference>
<dbReference type="InterPro" id="IPR001753">
    <property type="entry name" value="Enoyl-CoA_hydra/iso"/>
</dbReference>
<dbReference type="PANTHER" id="PTHR11941:SF54">
    <property type="entry name" value="ENOYL-COA HYDRATASE, MITOCHONDRIAL"/>
    <property type="match status" value="1"/>
</dbReference>
<dbReference type="InterPro" id="IPR018376">
    <property type="entry name" value="Enoyl-CoA_hyd/isom_CS"/>
</dbReference>
<dbReference type="GO" id="GO:0016829">
    <property type="term" value="F:lyase activity"/>
    <property type="evidence" value="ECO:0007669"/>
    <property type="project" value="UniProtKB-KW"/>
</dbReference>
<dbReference type="Pfam" id="PF00378">
    <property type="entry name" value="ECH_1"/>
    <property type="match status" value="1"/>
</dbReference>
<dbReference type="SUPFAM" id="SSF52096">
    <property type="entry name" value="ClpP/crotonase"/>
    <property type="match status" value="1"/>
</dbReference>
<dbReference type="Proteomes" id="UP001165306">
    <property type="component" value="Unassembled WGS sequence"/>
</dbReference>
<dbReference type="InterPro" id="IPR029045">
    <property type="entry name" value="ClpP/crotonase-like_dom_sf"/>
</dbReference>
<evidence type="ECO:0000313" key="5">
    <source>
        <dbReference type="Proteomes" id="UP001165306"/>
    </source>
</evidence>
<dbReference type="PANTHER" id="PTHR11941">
    <property type="entry name" value="ENOYL-COA HYDRATASE-RELATED"/>
    <property type="match status" value="1"/>
</dbReference>
<dbReference type="FunFam" id="3.90.226.10:FF:000009">
    <property type="entry name" value="Carnitinyl-CoA dehydratase"/>
    <property type="match status" value="1"/>
</dbReference>
<keyword evidence="5" id="KW-1185">Reference proteome</keyword>
<dbReference type="PROSITE" id="PS00166">
    <property type="entry name" value="ENOYL_COA_HYDRATASE"/>
    <property type="match status" value="1"/>
</dbReference>
<organism evidence="4 5">
    <name type="scientific">Thermalbibacter longus</name>
    <dbReference type="NCBI Taxonomy" id="2951981"/>
    <lineage>
        <taxon>Bacteria</taxon>
        <taxon>Pseudomonadati</taxon>
        <taxon>Thermomicrobiota</taxon>
        <taxon>Thermomicrobia</taxon>
        <taxon>Thermomicrobiales</taxon>
        <taxon>Thermomicrobiaceae</taxon>
        <taxon>Thermalbibacter</taxon>
    </lineage>
</organism>
<evidence type="ECO:0000256" key="1">
    <source>
        <dbReference type="ARBA" id="ARBA00005254"/>
    </source>
</evidence>
<keyword evidence="2" id="KW-0456">Lyase</keyword>
<evidence type="ECO:0000256" key="3">
    <source>
        <dbReference type="RuleBase" id="RU003707"/>
    </source>
</evidence>
<comment type="caution">
    <text evidence="4">The sequence shown here is derived from an EMBL/GenBank/DDBJ whole genome shotgun (WGS) entry which is preliminary data.</text>
</comment>
<dbReference type="RefSeq" id="WP_284055724.1">
    <property type="nucleotide sequence ID" value="NZ_JAMSLR010000001.1"/>
</dbReference>
<name>A0AA41WD96_9BACT</name>
<evidence type="ECO:0000313" key="4">
    <source>
        <dbReference type="EMBL" id="MCM8747943.1"/>
    </source>
</evidence>
<dbReference type="CDD" id="cd06558">
    <property type="entry name" value="crotonase-like"/>
    <property type="match status" value="1"/>
</dbReference>
<accession>A0AA41WD96</accession>
<dbReference type="GO" id="GO:0006635">
    <property type="term" value="P:fatty acid beta-oxidation"/>
    <property type="evidence" value="ECO:0007669"/>
    <property type="project" value="TreeGrafter"/>
</dbReference>
<sequence length="260" mass="28415">MEQGQQATTVITERVGQVLVLRLNRPEKLNAISPQMMREIASTLHEARVDESVRVVALTGNERAFSVGADIDVFAGATARDLSGPQSDAHLWSTIWRFEKPLVAAVSGYAFGGGFELALACDLIVASETARFASPEIRLGLIPGAGGTQHLARRLGKYLAMELVLTGRELSAREAQQLGLVNRVVPVDQYLTEALELAANIASYSPEAARAAKAAIALGPEMPWDAAVAFERELFLRVFESEEARRAVREFLERRQRRSS</sequence>
<dbReference type="AlphaFoldDB" id="A0AA41WD96"/>
<protein>
    <submittedName>
        <fullName evidence="4">Enoyl-CoA hydratase/isomerase family protein</fullName>
    </submittedName>
</protein>
<evidence type="ECO:0000256" key="2">
    <source>
        <dbReference type="ARBA" id="ARBA00023239"/>
    </source>
</evidence>
<gene>
    <name evidence="4" type="ORF">NET02_02145</name>
</gene>
<reference evidence="4" key="1">
    <citation type="submission" date="2022-06" db="EMBL/GenBank/DDBJ databases">
        <title>CFH 74404 Thermomicrobiaceae sp.</title>
        <authorList>
            <person name="Ming H."/>
            <person name="Li W.-J."/>
            <person name="Zhao Z."/>
        </authorList>
    </citation>
    <scope>NUCLEOTIDE SEQUENCE</scope>
    <source>
        <strain evidence="4">CFH 74404</strain>
    </source>
</reference>
<comment type="similarity">
    <text evidence="1 3">Belongs to the enoyl-CoA hydratase/isomerase family.</text>
</comment>
<dbReference type="Gene3D" id="3.90.226.10">
    <property type="entry name" value="2-enoyl-CoA Hydratase, Chain A, domain 1"/>
    <property type="match status" value="1"/>
</dbReference>